<protein>
    <recommendedName>
        <fullName evidence="2">N-acetyltransferase domain-containing protein</fullName>
    </recommendedName>
</protein>
<name>A0AB39P290_9ACTN</name>
<organism evidence="1">
    <name type="scientific">Streptomyces sp. R21</name>
    <dbReference type="NCBI Taxonomy" id="3238627"/>
    <lineage>
        <taxon>Bacteria</taxon>
        <taxon>Bacillati</taxon>
        <taxon>Actinomycetota</taxon>
        <taxon>Actinomycetes</taxon>
        <taxon>Kitasatosporales</taxon>
        <taxon>Streptomycetaceae</taxon>
        <taxon>Streptomyces</taxon>
    </lineage>
</organism>
<dbReference type="RefSeq" id="WP_369228777.1">
    <property type="nucleotide sequence ID" value="NZ_CP163435.1"/>
</dbReference>
<sequence length="40" mass="4560">MEKQGGWAPGSKVMRRYCEEDDGFRENALYGVLEDRPTPA</sequence>
<dbReference type="EMBL" id="CP163435">
    <property type="protein sequence ID" value="XDQ23228.1"/>
    <property type="molecule type" value="Genomic_DNA"/>
</dbReference>
<evidence type="ECO:0008006" key="2">
    <source>
        <dbReference type="Google" id="ProtNLM"/>
    </source>
</evidence>
<proteinExistence type="predicted"/>
<gene>
    <name evidence="1" type="ORF">AB5J56_00145</name>
</gene>
<dbReference type="AlphaFoldDB" id="A0AB39P290"/>
<reference evidence="1" key="1">
    <citation type="submission" date="2024-07" db="EMBL/GenBank/DDBJ databases">
        <authorList>
            <person name="Yu S.T."/>
        </authorList>
    </citation>
    <scope>NUCLEOTIDE SEQUENCE</scope>
    <source>
        <strain evidence="1">R21</strain>
    </source>
</reference>
<evidence type="ECO:0000313" key="1">
    <source>
        <dbReference type="EMBL" id="XDQ23228.1"/>
    </source>
</evidence>
<accession>A0AB39P290</accession>